<keyword evidence="1" id="KW-0479">Metal-binding</keyword>
<sequence>MADPAIYDFLTQTTTASNSAPKASRKFQSQYSSSRIFPCLYCPRKFYTSQALGGHQNAHKRERAASRKAFASEILHLGSLPPQPTTTTMTHHHLPQPYTVAPAPTPTPAPADFLGQHWFNQNHYSANTTTTTTASASASPDALSPNVDTAVEHVTIDLTLRL</sequence>
<keyword evidence="1" id="KW-0862">Zinc</keyword>
<dbReference type="Proteomes" id="UP000504608">
    <property type="component" value="Unplaced"/>
</dbReference>
<gene>
    <name evidence="4" type="primary">LOC111481997</name>
</gene>
<dbReference type="PROSITE" id="PS00028">
    <property type="entry name" value="ZINC_FINGER_C2H2_1"/>
    <property type="match status" value="1"/>
</dbReference>
<dbReference type="InterPro" id="IPR013087">
    <property type="entry name" value="Znf_C2H2_type"/>
</dbReference>
<dbReference type="PROSITE" id="PS50157">
    <property type="entry name" value="ZINC_FINGER_C2H2_2"/>
    <property type="match status" value="1"/>
</dbReference>
<keyword evidence="1" id="KW-0863">Zinc-finger</keyword>
<protein>
    <submittedName>
        <fullName evidence="4">Protein LATE FLOWERING-like</fullName>
    </submittedName>
</protein>
<dbReference type="GO" id="GO:0003700">
    <property type="term" value="F:DNA-binding transcription factor activity"/>
    <property type="evidence" value="ECO:0007669"/>
    <property type="project" value="InterPro"/>
</dbReference>
<evidence type="ECO:0000313" key="4">
    <source>
        <dbReference type="RefSeq" id="XP_022983390.1"/>
    </source>
</evidence>
<feature type="domain" description="C2H2-type" evidence="2">
    <location>
        <begin position="37"/>
        <end position="64"/>
    </location>
</feature>
<proteinExistence type="predicted"/>
<dbReference type="SUPFAM" id="SSF57667">
    <property type="entry name" value="beta-beta-alpha zinc fingers"/>
    <property type="match status" value="1"/>
</dbReference>
<accession>A0A6J1J5R2</accession>
<dbReference type="OrthoDB" id="960395at2759"/>
<evidence type="ECO:0000313" key="3">
    <source>
        <dbReference type="Proteomes" id="UP000504608"/>
    </source>
</evidence>
<dbReference type="RefSeq" id="XP_022983390.1">
    <property type="nucleotide sequence ID" value="XM_023127622.1"/>
</dbReference>
<organism evidence="3 4">
    <name type="scientific">Cucurbita maxima</name>
    <name type="common">Pumpkin</name>
    <name type="synonym">Winter squash</name>
    <dbReference type="NCBI Taxonomy" id="3661"/>
    <lineage>
        <taxon>Eukaryota</taxon>
        <taxon>Viridiplantae</taxon>
        <taxon>Streptophyta</taxon>
        <taxon>Embryophyta</taxon>
        <taxon>Tracheophyta</taxon>
        <taxon>Spermatophyta</taxon>
        <taxon>Magnoliopsida</taxon>
        <taxon>eudicotyledons</taxon>
        <taxon>Gunneridae</taxon>
        <taxon>Pentapetalae</taxon>
        <taxon>rosids</taxon>
        <taxon>fabids</taxon>
        <taxon>Cucurbitales</taxon>
        <taxon>Cucurbitaceae</taxon>
        <taxon>Cucurbiteae</taxon>
        <taxon>Cucurbita</taxon>
    </lineage>
</organism>
<dbReference type="GeneID" id="111481997"/>
<reference evidence="4" key="1">
    <citation type="submission" date="2025-08" db="UniProtKB">
        <authorList>
            <consortium name="RefSeq"/>
        </authorList>
    </citation>
    <scope>IDENTIFICATION</scope>
    <source>
        <tissue evidence="4">Young leaves</tissue>
    </source>
</reference>
<dbReference type="PANTHER" id="PTHR45730">
    <property type="entry name" value="ZINC FINGER PROTEIN JAGGED"/>
    <property type="match status" value="1"/>
</dbReference>
<dbReference type="KEGG" id="cmax:111481997"/>
<dbReference type="Gene3D" id="3.30.160.60">
    <property type="entry name" value="Classic Zinc Finger"/>
    <property type="match status" value="1"/>
</dbReference>
<evidence type="ECO:0000259" key="2">
    <source>
        <dbReference type="PROSITE" id="PS50157"/>
    </source>
</evidence>
<dbReference type="InterPro" id="IPR036236">
    <property type="entry name" value="Znf_C2H2_sf"/>
</dbReference>
<dbReference type="AlphaFoldDB" id="A0A6J1J5R2"/>
<dbReference type="InterPro" id="IPR045320">
    <property type="entry name" value="JAGGED/SL1-like"/>
</dbReference>
<dbReference type="GO" id="GO:0008270">
    <property type="term" value="F:zinc ion binding"/>
    <property type="evidence" value="ECO:0007669"/>
    <property type="project" value="UniProtKB-KW"/>
</dbReference>
<keyword evidence="3" id="KW-1185">Reference proteome</keyword>
<name>A0A6J1J5R2_CUCMA</name>
<dbReference type="PANTHER" id="PTHR45730:SF109">
    <property type="entry name" value="ZINC FINGER PROTEIN KNUCKLES"/>
    <property type="match status" value="1"/>
</dbReference>
<evidence type="ECO:0000256" key="1">
    <source>
        <dbReference type="PROSITE-ProRule" id="PRU00042"/>
    </source>
</evidence>